<evidence type="ECO:0000259" key="1">
    <source>
        <dbReference type="Pfam" id="PF11796"/>
    </source>
</evidence>
<accession>A0ABQ4JBW2</accession>
<comment type="caution">
    <text evidence="2">The sequence shown here is derived from an EMBL/GenBank/DDBJ whole genome shotgun (WGS) entry which is preliminary data.</text>
</comment>
<feature type="domain" description="Conserved hypothetical protein CHP02679 N terminus" evidence="1">
    <location>
        <begin position="25"/>
        <end position="107"/>
    </location>
</feature>
<sequence length="125" mass="13880">MEDPGWRRLLAAARRSLERNGGRLDGTVSLQSPSDDERIVIIGITDAHRFAGSTRLTVRLADVDDQLRAVHGVGLRDLLTASVPLRSRPTEAKREAVARDALLRAVMEERLLALLLDDLRDAARY</sequence>
<gene>
    <name evidence="2" type="ORF">Vqi01_26170</name>
</gene>
<protein>
    <recommendedName>
        <fullName evidence="1">Conserved hypothetical protein CHP02679 N terminus domain-containing protein</fullName>
    </recommendedName>
</protein>
<organism evidence="2 3">
    <name type="scientific">Micromonospora qiuiae</name>
    <dbReference type="NCBI Taxonomy" id="502268"/>
    <lineage>
        <taxon>Bacteria</taxon>
        <taxon>Bacillati</taxon>
        <taxon>Actinomycetota</taxon>
        <taxon>Actinomycetes</taxon>
        <taxon>Micromonosporales</taxon>
        <taxon>Micromonosporaceae</taxon>
        <taxon>Micromonospora</taxon>
    </lineage>
</organism>
<dbReference type="Pfam" id="PF11796">
    <property type="entry name" value="DUF3323"/>
    <property type="match status" value="1"/>
</dbReference>
<evidence type="ECO:0000313" key="2">
    <source>
        <dbReference type="EMBL" id="GIJ27455.1"/>
    </source>
</evidence>
<dbReference type="InterPro" id="IPR024466">
    <property type="entry name" value="CHP02679_N"/>
</dbReference>
<keyword evidence="3" id="KW-1185">Reference proteome</keyword>
<dbReference type="Proteomes" id="UP000653076">
    <property type="component" value="Unassembled WGS sequence"/>
</dbReference>
<reference evidence="2 3" key="1">
    <citation type="submission" date="2021-01" db="EMBL/GenBank/DDBJ databases">
        <title>Whole genome shotgun sequence of Verrucosispora qiuiae NBRC 106684.</title>
        <authorList>
            <person name="Komaki H."/>
            <person name="Tamura T."/>
        </authorList>
    </citation>
    <scope>NUCLEOTIDE SEQUENCE [LARGE SCALE GENOMIC DNA]</scope>
    <source>
        <strain evidence="2 3">NBRC 106684</strain>
    </source>
</reference>
<name>A0ABQ4JBW2_9ACTN</name>
<dbReference type="RefSeq" id="WP_204035019.1">
    <property type="nucleotide sequence ID" value="NZ_BOPC01000032.1"/>
</dbReference>
<evidence type="ECO:0000313" key="3">
    <source>
        <dbReference type="Proteomes" id="UP000653076"/>
    </source>
</evidence>
<dbReference type="EMBL" id="BOPC01000032">
    <property type="protein sequence ID" value="GIJ27455.1"/>
    <property type="molecule type" value="Genomic_DNA"/>
</dbReference>
<proteinExistence type="predicted"/>